<comment type="caution">
    <text evidence="1">The sequence shown here is derived from an EMBL/GenBank/DDBJ whole genome shotgun (WGS) entry which is preliminary data.</text>
</comment>
<organism evidence="1 2">
    <name type="scientific">Listeria newyorkensis</name>
    <dbReference type="NCBI Taxonomy" id="1497681"/>
    <lineage>
        <taxon>Bacteria</taxon>
        <taxon>Bacillati</taxon>
        <taxon>Bacillota</taxon>
        <taxon>Bacilli</taxon>
        <taxon>Bacillales</taxon>
        <taxon>Listeriaceae</taxon>
        <taxon>Listeria</taxon>
    </lineage>
</organism>
<reference evidence="1 2" key="1">
    <citation type="submission" date="2016-11" db="EMBL/GenBank/DDBJ databases">
        <title>Whole Genome Sequence of Listeria newyorkensis.</title>
        <authorList>
            <person name="Frink S."/>
            <person name="Morales C."/>
            <person name="Kiang D."/>
        </authorList>
    </citation>
    <scope>NUCLEOTIDE SEQUENCE [LARGE SCALE GENOMIC DNA]</scope>
    <source>
        <strain evidence="1 2">F1604011-044</strain>
    </source>
</reference>
<sequence length="90" mass="10811">MKQILDIDTAHKQALEADYERSVTLVLDELKHLYESYLRELGAYSVMKEFEHTHLRFNAFRQEKLAKAWCSVEIDEIVRKFMNWMDEVSE</sequence>
<name>A0ABX4XJI4_9LIST</name>
<dbReference type="RefSeq" id="WP_103035009.1">
    <property type="nucleotide sequence ID" value="NZ_MPDH01000020.1"/>
</dbReference>
<dbReference type="EMBL" id="MPDH01000020">
    <property type="protein sequence ID" value="PNP88952.1"/>
    <property type="molecule type" value="Genomic_DNA"/>
</dbReference>
<keyword evidence="2" id="KW-1185">Reference proteome</keyword>
<gene>
    <name evidence="1" type="ORF">BMT55_13860</name>
</gene>
<dbReference type="Proteomes" id="UP000236500">
    <property type="component" value="Unassembled WGS sequence"/>
</dbReference>
<evidence type="ECO:0000313" key="2">
    <source>
        <dbReference type="Proteomes" id="UP000236500"/>
    </source>
</evidence>
<proteinExistence type="predicted"/>
<protein>
    <submittedName>
        <fullName evidence="1">Uncharacterized protein</fullName>
    </submittedName>
</protein>
<evidence type="ECO:0000313" key="1">
    <source>
        <dbReference type="EMBL" id="PNP88952.1"/>
    </source>
</evidence>
<accession>A0ABX4XJI4</accession>